<keyword evidence="2 7" id="KW-0813">Transport</keyword>
<comment type="similarity">
    <text evidence="7">Belongs to the binding-protein-dependent transport system permease family.</text>
</comment>
<dbReference type="Pfam" id="PF00528">
    <property type="entry name" value="BPD_transp_1"/>
    <property type="match status" value="1"/>
</dbReference>
<feature type="transmembrane region" description="Helical" evidence="7">
    <location>
        <begin position="117"/>
        <end position="139"/>
    </location>
</feature>
<dbReference type="GO" id="GO:0055085">
    <property type="term" value="P:transmembrane transport"/>
    <property type="evidence" value="ECO:0007669"/>
    <property type="project" value="InterPro"/>
</dbReference>
<keyword evidence="4 7" id="KW-0812">Transmembrane</keyword>
<dbReference type="CDD" id="cd06261">
    <property type="entry name" value="TM_PBP2"/>
    <property type="match status" value="1"/>
</dbReference>
<gene>
    <name evidence="9" type="ORF">SAMN04488692_10685</name>
</gene>
<dbReference type="RefSeq" id="WP_089759174.1">
    <property type="nucleotide sequence ID" value="NZ_FNGO01000006.1"/>
</dbReference>
<evidence type="ECO:0000256" key="1">
    <source>
        <dbReference type="ARBA" id="ARBA00004651"/>
    </source>
</evidence>
<keyword evidence="3" id="KW-1003">Cell membrane</keyword>
<evidence type="ECO:0000256" key="5">
    <source>
        <dbReference type="ARBA" id="ARBA00022989"/>
    </source>
</evidence>
<dbReference type="AlphaFoldDB" id="A0A1G9LK59"/>
<dbReference type="PANTHER" id="PTHR32243">
    <property type="entry name" value="MALTOSE TRANSPORT SYSTEM PERMEASE-RELATED"/>
    <property type="match status" value="1"/>
</dbReference>
<keyword evidence="5 7" id="KW-1133">Transmembrane helix</keyword>
<accession>A0A1G9LK59</accession>
<proteinExistence type="inferred from homology"/>
<sequence length="288" mass="31551">MVDFSEKPVKSALFLLMLALIMIYLLFPFYWAINSSLKTESQLFMTPATMIPRDPVTLEFAPTLENYIHIFQSGEFIRGLRNSVIVGTSATFLALSIGSFAAFALGKLRFRGKKPSLYIILAMTMFPQVTILAGLYAIITRLPLGTIPGMVFSYLIFTLPFTTWVLTSFFKDLPIEIMQSAQVDGATPMQTFYHILLPLTAPALVTCGLLAFIQAWNEYVFALTFTSIDPGSRTVPVAIALFTGEAAMQEPMGEILAAAVVVTIPVVLLVLIFQKRIVAGLTAGAVKG</sequence>
<evidence type="ECO:0000313" key="10">
    <source>
        <dbReference type="Proteomes" id="UP000199476"/>
    </source>
</evidence>
<evidence type="ECO:0000256" key="2">
    <source>
        <dbReference type="ARBA" id="ARBA00022448"/>
    </source>
</evidence>
<keyword evidence="6 7" id="KW-0472">Membrane</keyword>
<feature type="transmembrane region" description="Helical" evidence="7">
    <location>
        <begin position="151"/>
        <end position="170"/>
    </location>
</feature>
<evidence type="ECO:0000256" key="7">
    <source>
        <dbReference type="RuleBase" id="RU363032"/>
    </source>
</evidence>
<feature type="transmembrane region" description="Helical" evidence="7">
    <location>
        <begin position="255"/>
        <end position="273"/>
    </location>
</feature>
<evidence type="ECO:0000256" key="3">
    <source>
        <dbReference type="ARBA" id="ARBA00022475"/>
    </source>
</evidence>
<reference evidence="9 10" key="1">
    <citation type="submission" date="2016-10" db="EMBL/GenBank/DDBJ databases">
        <authorList>
            <person name="de Groot N.N."/>
        </authorList>
    </citation>
    <scope>NUCLEOTIDE SEQUENCE [LARGE SCALE GENOMIC DNA]</scope>
    <source>
        <strain evidence="9 10">SLAS-1</strain>
    </source>
</reference>
<evidence type="ECO:0000259" key="8">
    <source>
        <dbReference type="PROSITE" id="PS50928"/>
    </source>
</evidence>
<dbReference type="Proteomes" id="UP000199476">
    <property type="component" value="Unassembled WGS sequence"/>
</dbReference>
<protein>
    <submittedName>
        <fullName evidence="9">Trehalose/maltose transport system permease protein</fullName>
    </submittedName>
</protein>
<dbReference type="SUPFAM" id="SSF161098">
    <property type="entry name" value="MetI-like"/>
    <property type="match status" value="1"/>
</dbReference>
<dbReference type="InterPro" id="IPR035906">
    <property type="entry name" value="MetI-like_sf"/>
</dbReference>
<organism evidence="9 10">
    <name type="scientific">Halarsenatibacter silvermanii</name>
    <dbReference type="NCBI Taxonomy" id="321763"/>
    <lineage>
        <taxon>Bacteria</taxon>
        <taxon>Bacillati</taxon>
        <taxon>Bacillota</taxon>
        <taxon>Clostridia</taxon>
        <taxon>Halanaerobiales</taxon>
        <taxon>Halarsenatibacteraceae</taxon>
        <taxon>Halarsenatibacter</taxon>
    </lineage>
</organism>
<dbReference type="Gene3D" id="1.10.3720.10">
    <property type="entry name" value="MetI-like"/>
    <property type="match status" value="1"/>
</dbReference>
<feature type="transmembrane region" description="Helical" evidence="7">
    <location>
        <begin position="191"/>
        <end position="216"/>
    </location>
</feature>
<feature type="transmembrane region" description="Helical" evidence="7">
    <location>
        <begin position="12"/>
        <end position="33"/>
    </location>
</feature>
<evidence type="ECO:0000256" key="6">
    <source>
        <dbReference type="ARBA" id="ARBA00023136"/>
    </source>
</evidence>
<dbReference type="EMBL" id="FNGO01000006">
    <property type="protein sequence ID" value="SDL62197.1"/>
    <property type="molecule type" value="Genomic_DNA"/>
</dbReference>
<dbReference type="GO" id="GO:0005886">
    <property type="term" value="C:plasma membrane"/>
    <property type="evidence" value="ECO:0007669"/>
    <property type="project" value="UniProtKB-SubCell"/>
</dbReference>
<dbReference type="InterPro" id="IPR000515">
    <property type="entry name" value="MetI-like"/>
</dbReference>
<comment type="subcellular location">
    <subcellularLocation>
        <location evidence="1 7">Cell membrane</location>
        <topology evidence="1 7">Multi-pass membrane protein</topology>
    </subcellularLocation>
</comment>
<feature type="transmembrane region" description="Helical" evidence="7">
    <location>
        <begin position="84"/>
        <end position="105"/>
    </location>
</feature>
<dbReference type="STRING" id="321763.SAMN04488692_10685"/>
<feature type="domain" description="ABC transmembrane type-1" evidence="8">
    <location>
        <begin position="80"/>
        <end position="273"/>
    </location>
</feature>
<evidence type="ECO:0000256" key="4">
    <source>
        <dbReference type="ARBA" id="ARBA00022692"/>
    </source>
</evidence>
<name>A0A1G9LK59_9FIRM</name>
<dbReference type="PROSITE" id="PS50928">
    <property type="entry name" value="ABC_TM1"/>
    <property type="match status" value="1"/>
</dbReference>
<dbReference type="OrthoDB" id="9794684at2"/>
<evidence type="ECO:0000313" key="9">
    <source>
        <dbReference type="EMBL" id="SDL62197.1"/>
    </source>
</evidence>
<dbReference type="InterPro" id="IPR050901">
    <property type="entry name" value="BP-dep_ABC_trans_perm"/>
</dbReference>
<keyword evidence="10" id="KW-1185">Reference proteome</keyword>
<dbReference type="PANTHER" id="PTHR32243:SF18">
    <property type="entry name" value="INNER MEMBRANE ABC TRANSPORTER PERMEASE PROTEIN YCJP"/>
    <property type="match status" value="1"/>
</dbReference>